<name>S1NL92_9ENTE</name>
<dbReference type="OrthoDB" id="9806494at2"/>
<dbReference type="PATRIC" id="fig|1139219.3.peg.2046"/>
<evidence type="ECO:0008006" key="3">
    <source>
        <dbReference type="Google" id="ProtNLM"/>
    </source>
</evidence>
<evidence type="ECO:0000313" key="1">
    <source>
        <dbReference type="EMBL" id="EOT40249.1"/>
    </source>
</evidence>
<protein>
    <recommendedName>
        <fullName evidence="3">DUF1697 domain-containing protein</fullName>
    </recommendedName>
</protein>
<dbReference type="STRING" id="44009.RV01_GL001518"/>
<reference evidence="1 2" key="1">
    <citation type="submission" date="2013-03" db="EMBL/GenBank/DDBJ databases">
        <title>The Genome Sequence of Enterococcus dispar ATCC_51266 (Illumina only assembly).</title>
        <authorList>
            <consortium name="The Broad Institute Genomics Platform"/>
            <consortium name="The Broad Institute Genome Sequencing Center for Infectious Disease"/>
            <person name="Earl A."/>
            <person name="Russ C."/>
            <person name="Gilmore M."/>
            <person name="Surin D."/>
            <person name="Walker B."/>
            <person name="Young S."/>
            <person name="Zeng Q."/>
            <person name="Gargeya S."/>
            <person name="Fitzgerald M."/>
            <person name="Haas B."/>
            <person name="Abouelleil A."/>
            <person name="Allen A.W."/>
            <person name="Alvarado L."/>
            <person name="Arachchi H.M."/>
            <person name="Berlin A.M."/>
            <person name="Chapman S.B."/>
            <person name="Gainer-Dewar J."/>
            <person name="Goldberg J."/>
            <person name="Griggs A."/>
            <person name="Gujja S."/>
            <person name="Hansen M."/>
            <person name="Howarth C."/>
            <person name="Imamovic A."/>
            <person name="Ireland A."/>
            <person name="Larimer J."/>
            <person name="McCowan C."/>
            <person name="Murphy C."/>
            <person name="Pearson M."/>
            <person name="Poon T.W."/>
            <person name="Priest M."/>
            <person name="Roberts A."/>
            <person name="Saif S."/>
            <person name="Shea T."/>
            <person name="Sisk P."/>
            <person name="Sykes S."/>
            <person name="Wortman J."/>
            <person name="Nusbaum C."/>
            <person name="Birren B."/>
        </authorList>
    </citation>
    <scope>NUCLEOTIDE SEQUENCE [LARGE SCALE GENOMIC DNA]</scope>
    <source>
        <strain evidence="1 2">ATCC 51266</strain>
    </source>
</reference>
<organism evidence="1 2">
    <name type="scientific">Enterococcus dispar ATCC 51266</name>
    <dbReference type="NCBI Taxonomy" id="1139219"/>
    <lineage>
        <taxon>Bacteria</taxon>
        <taxon>Bacillati</taxon>
        <taxon>Bacillota</taxon>
        <taxon>Bacilli</taxon>
        <taxon>Lactobacillales</taxon>
        <taxon>Enterococcaceae</taxon>
        <taxon>Enterococcus</taxon>
    </lineage>
</organism>
<accession>S1NL92</accession>
<dbReference type="HOGENOM" id="CLU_106303_3_0_9"/>
<dbReference type="PIRSF" id="PIRSF008502">
    <property type="entry name" value="UCP008502"/>
    <property type="match status" value="1"/>
</dbReference>
<dbReference type="SUPFAM" id="SSF160379">
    <property type="entry name" value="SP0830-like"/>
    <property type="match status" value="1"/>
</dbReference>
<dbReference type="eggNOG" id="COG3797">
    <property type="taxonomic scope" value="Bacteria"/>
</dbReference>
<sequence>MLVFQEGGTSLRRYISLLRGINVGGKNKIAMPVLKAGFVSLGYQNVITFLNSGNIIFTAANEDPALLTQQISAMIHERFGLEIPVLTILQEDLIAVLAHAPNWWGTDDKKIYDNLIFLMPPLGLAEFYQAMGNVNAQIEQESSDHNLIFWSFVREDYQKSSWWSKTAKKKIKDKITIRTANTVRKIANL</sequence>
<proteinExistence type="predicted"/>
<dbReference type="PANTHER" id="PTHR36439:SF1">
    <property type="entry name" value="DUF1697 DOMAIN-CONTAINING PROTEIN"/>
    <property type="match status" value="1"/>
</dbReference>
<dbReference type="Pfam" id="PF08002">
    <property type="entry name" value="DUF1697"/>
    <property type="match status" value="1"/>
</dbReference>
<dbReference type="Gene3D" id="3.30.70.1280">
    <property type="entry name" value="SP0830-like domains"/>
    <property type="match status" value="1"/>
</dbReference>
<comment type="caution">
    <text evidence="1">The sequence shown here is derived from an EMBL/GenBank/DDBJ whole genome shotgun (WGS) entry which is preliminary data.</text>
</comment>
<gene>
    <name evidence="1" type="ORF">OMK_02101</name>
</gene>
<dbReference type="Proteomes" id="UP000014127">
    <property type="component" value="Unassembled WGS sequence"/>
</dbReference>
<dbReference type="Gene3D" id="3.30.70.1260">
    <property type="entry name" value="bacterial protein sp0830 like"/>
    <property type="match status" value="1"/>
</dbReference>
<evidence type="ECO:0000313" key="2">
    <source>
        <dbReference type="Proteomes" id="UP000014127"/>
    </source>
</evidence>
<dbReference type="EMBL" id="AHYR01000009">
    <property type="protein sequence ID" value="EOT40249.1"/>
    <property type="molecule type" value="Genomic_DNA"/>
</dbReference>
<keyword evidence="2" id="KW-1185">Reference proteome</keyword>
<dbReference type="InterPro" id="IPR012545">
    <property type="entry name" value="DUF1697"/>
</dbReference>
<dbReference type="PANTHER" id="PTHR36439">
    <property type="entry name" value="BLL4334 PROTEIN"/>
    <property type="match status" value="1"/>
</dbReference>
<dbReference type="AlphaFoldDB" id="S1NL92"/>